<dbReference type="InterPro" id="IPR013495">
    <property type="entry name" value="CHP02679"/>
</dbReference>
<sequence>MGDPRVLYGGPELAPLWRALWQRYSSGKAVTRVTLRGLDLSQRSALADLLGLDRTPPTETTVQVATLDEVLRSSVGMEARAVVTAIVGPLDNRTLRRESDRLARSELWNWLAEHEIVIGQPALEAWVAGVRRTGVVDGSVEKTREVLARALDVLAELPSDGRPLPAFAGTVCGDTHALDDGTRLSTLVLRALAAIHDEPPPEDAEQRRACWERAGIACDAMSTSVLVAGLRPVGTDPLSATLRQWAEHAEAAVITLAQIRRHGPLAVSTSCVRVVENPSILAMAIARLGSRCPPLIATSGWPNSACMLLMRQLTEAGVTLGYHGDFDGEGIRIAAHVMSRTGATAWRMSTRDYLTAVHPGRPDSGAITEAPWDPELASALRQHRSTVSEEHVAEQLLSDLDASG</sequence>
<evidence type="ECO:0000313" key="3">
    <source>
        <dbReference type="EMBL" id="OLF07293.1"/>
    </source>
</evidence>
<evidence type="ECO:0000259" key="2">
    <source>
        <dbReference type="Pfam" id="PF11796"/>
    </source>
</evidence>
<proteinExistence type="predicted"/>
<dbReference type="STRING" id="1912961.BU204_35555"/>
<dbReference type="InterPro" id="IPR024465">
    <property type="entry name" value="DUF2399"/>
</dbReference>
<dbReference type="AlphaFoldDB" id="A0A1Q8BYV8"/>
<dbReference type="Proteomes" id="UP000185596">
    <property type="component" value="Unassembled WGS sequence"/>
</dbReference>
<comment type="caution">
    <text evidence="3">The sequence shown here is derived from an EMBL/GenBank/DDBJ whole genome shotgun (WGS) entry which is preliminary data.</text>
</comment>
<dbReference type="RefSeq" id="WP_075130208.1">
    <property type="nucleotide sequence ID" value="NZ_MSIE01000105.1"/>
</dbReference>
<keyword evidence="5" id="KW-1185">Reference proteome</keyword>
<evidence type="ECO:0000313" key="5">
    <source>
        <dbReference type="Proteomes" id="UP000185596"/>
    </source>
</evidence>
<reference evidence="3 5" key="1">
    <citation type="submission" date="2016-12" db="EMBL/GenBank/DDBJ databases">
        <title>The draft genome sequence of Actinophytocola sp. 11-183.</title>
        <authorList>
            <person name="Wang W."/>
            <person name="Yuan L."/>
        </authorList>
    </citation>
    <scope>NUCLEOTIDE SEQUENCE [LARGE SCALE GENOMIC DNA]</scope>
    <source>
        <strain evidence="3 5">11-183</strain>
    </source>
</reference>
<evidence type="ECO:0000313" key="4">
    <source>
        <dbReference type="EMBL" id="OLF07461.1"/>
    </source>
</evidence>
<name>A0A1Q8BYV8_9PSEU</name>
<accession>A0A1Q8BYV8</accession>
<gene>
    <name evidence="4" type="ORF">BU204_35555</name>
    <name evidence="3" type="ORF">BU204_35705</name>
</gene>
<feature type="domain" description="DUF2399" evidence="1">
    <location>
        <begin position="253"/>
        <end position="400"/>
    </location>
</feature>
<dbReference type="NCBIfam" id="TIGR02679">
    <property type="entry name" value="TIGR02679 family protein"/>
    <property type="match status" value="1"/>
</dbReference>
<organism evidence="3 5">
    <name type="scientific">Actinophytocola xanthii</name>
    <dbReference type="NCBI Taxonomy" id="1912961"/>
    <lineage>
        <taxon>Bacteria</taxon>
        <taxon>Bacillati</taxon>
        <taxon>Actinomycetota</taxon>
        <taxon>Actinomycetes</taxon>
        <taxon>Pseudonocardiales</taxon>
        <taxon>Pseudonocardiaceae</taxon>
    </lineage>
</organism>
<dbReference type="EMBL" id="MSIE01000107">
    <property type="protein sequence ID" value="OLF07293.1"/>
    <property type="molecule type" value="Genomic_DNA"/>
</dbReference>
<evidence type="ECO:0000259" key="1">
    <source>
        <dbReference type="Pfam" id="PF09664"/>
    </source>
</evidence>
<dbReference type="Pfam" id="PF09664">
    <property type="entry name" value="DUF2399"/>
    <property type="match status" value="1"/>
</dbReference>
<dbReference type="EMBL" id="MSIE01000105">
    <property type="protein sequence ID" value="OLF07461.1"/>
    <property type="molecule type" value="Genomic_DNA"/>
</dbReference>
<dbReference type="OrthoDB" id="8188786at2"/>
<dbReference type="InterPro" id="IPR024466">
    <property type="entry name" value="CHP02679_N"/>
</dbReference>
<feature type="domain" description="Conserved hypothetical protein CHP02679 N terminus" evidence="2">
    <location>
        <begin position="31"/>
        <end position="232"/>
    </location>
</feature>
<protein>
    <submittedName>
        <fullName evidence="3">TIGR02679 family protein</fullName>
    </submittedName>
</protein>
<dbReference type="Pfam" id="PF11796">
    <property type="entry name" value="DUF3323"/>
    <property type="match status" value="1"/>
</dbReference>